<accession>Q2JAZ5</accession>
<dbReference type="Pfam" id="PF02909">
    <property type="entry name" value="TetR_C_1"/>
    <property type="match status" value="1"/>
</dbReference>
<dbReference type="Pfam" id="PF00440">
    <property type="entry name" value="TetR_N"/>
    <property type="match status" value="1"/>
</dbReference>
<dbReference type="AlphaFoldDB" id="Q2JAZ5"/>
<evidence type="ECO:0000256" key="3">
    <source>
        <dbReference type="ARBA" id="ARBA00023163"/>
    </source>
</evidence>
<evidence type="ECO:0000256" key="4">
    <source>
        <dbReference type="PROSITE-ProRule" id="PRU00335"/>
    </source>
</evidence>
<dbReference type="PROSITE" id="PS01081">
    <property type="entry name" value="HTH_TETR_1"/>
    <property type="match status" value="1"/>
</dbReference>
<evidence type="ECO:0000313" key="6">
    <source>
        <dbReference type="Proteomes" id="UP000001937"/>
    </source>
</evidence>
<dbReference type="InterPro" id="IPR050109">
    <property type="entry name" value="HTH-type_TetR-like_transc_reg"/>
</dbReference>
<sequence>MRPRAVTREQIIAAADTIARRDGLDHLTVRPLCAELGVTAPAIYRRFPTKNLIVERVVDDALGRIDLPGPETGDWADRLGRCFTSAHDVAAAYPGLAAHMGRQMAGSPSAVRNASFLHDLLIDAGIGPEDANRIICTMFVYLWGHLLAAEAVADLLGSTGTRDQFLWGLDHLLGSFRRQFGGPVPGTGNTPEG</sequence>
<reference evidence="5 6" key="1">
    <citation type="journal article" date="2007" name="Genome Res.">
        <title>Genome characteristics of facultatively symbiotic Frankia sp. strains reflect host range and host plant biogeography.</title>
        <authorList>
            <person name="Normand P."/>
            <person name="Lapierre P."/>
            <person name="Tisa L.S."/>
            <person name="Gogarten J.P."/>
            <person name="Alloisio N."/>
            <person name="Bagnarol E."/>
            <person name="Bassi C.A."/>
            <person name="Berry A.M."/>
            <person name="Bickhart D.M."/>
            <person name="Choisne N."/>
            <person name="Couloux A."/>
            <person name="Cournoyer B."/>
            <person name="Cruveiller S."/>
            <person name="Daubin V."/>
            <person name="Demange N."/>
            <person name="Francino M.P."/>
            <person name="Goltsman E."/>
            <person name="Huang Y."/>
            <person name="Kopp O.R."/>
            <person name="Labarre L."/>
            <person name="Lapidus A."/>
            <person name="Lavire C."/>
            <person name="Marechal J."/>
            <person name="Martinez M."/>
            <person name="Mastronunzio J.E."/>
            <person name="Mullin B.C."/>
            <person name="Niemann J."/>
            <person name="Pujic P."/>
            <person name="Rawnsley T."/>
            <person name="Rouy Z."/>
            <person name="Schenowitz C."/>
            <person name="Sellstedt A."/>
            <person name="Tavares F."/>
            <person name="Tomkins J.P."/>
            <person name="Vallenet D."/>
            <person name="Valverde C."/>
            <person name="Wall L.G."/>
            <person name="Wang Y."/>
            <person name="Medigue C."/>
            <person name="Benson D.R."/>
        </authorList>
    </citation>
    <scope>NUCLEOTIDE SEQUENCE [LARGE SCALE GENOMIC DNA]</scope>
    <source>
        <strain evidence="6">DSM 45818 / CECT 9043 / CcI3</strain>
    </source>
</reference>
<dbReference type="InterPro" id="IPR036271">
    <property type="entry name" value="Tet_transcr_reg_TetR-rel_C_sf"/>
</dbReference>
<dbReference type="HOGENOM" id="CLU_1406948_0_0_11"/>
<dbReference type="Gene3D" id="1.10.357.10">
    <property type="entry name" value="Tetracycline Repressor, domain 2"/>
    <property type="match status" value="1"/>
</dbReference>
<dbReference type="RefSeq" id="WP_011436594.1">
    <property type="nucleotide sequence ID" value="NC_007777.1"/>
</dbReference>
<dbReference type="PANTHER" id="PTHR30055">
    <property type="entry name" value="HTH-TYPE TRANSCRIPTIONAL REGULATOR RUTR"/>
    <property type="match status" value="1"/>
</dbReference>
<dbReference type="PROSITE" id="PS50977">
    <property type="entry name" value="HTH_TETR_2"/>
    <property type="match status" value="1"/>
</dbReference>
<dbReference type="InterPro" id="IPR001647">
    <property type="entry name" value="HTH_TetR"/>
</dbReference>
<proteinExistence type="predicted"/>
<dbReference type="GO" id="GO:0045892">
    <property type="term" value="P:negative regulation of DNA-templated transcription"/>
    <property type="evidence" value="ECO:0007669"/>
    <property type="project" value="InterPro"/>
</dbReference>
<organism evidence="5 6">
    <name type="scientific">Frankia casuarinae (strain DSM 45818 / CECT 9043 / HFP020203 / CcI3)</name>
    <dbReference type="NCBI Taxonomy" id="106370"/>
    <lineage>
        <taxon>Bacteria</taxon>
        <taxon>Bacillati</taxon>
        <taxon>Actinomycetota</taxon>
        <taxon>Actinomycetes</taxon>
        <taxon>Frankiales</taxon>
        <taxon>Frankiaceae</taxon>
        <taxon>Frankia</taxon>
    </lineage>
</organism>
<evidence type="ECO:0000313" key="5">
    <source>
        <dbReference type="EMBL" id="ABD11547.1"/>
    </source>
</evidence>
<keyword evidence="3" id="KW-0804">Transcription</keyword>
<dbReference type="SUPFAM" id="SSF48498">
    <property type="entry name" value="Tetracyclin repressor-like, C-terminal domain"/>
    <property type="match status" value="1"/>
</dbReference>
<dbReference type="InterPro" id="IPR009057">
    <property type="entry name" value="Homeodomain-like_sf"/>
</dbReference>
<dbReference type="EMBL" id="CP000249">
    <property type="protein sequence ID" value="ABD11547.1"/>
    <property type="molecule type" value="Genomic_DNA"/>
</dbReference>
<dbReference type="GO" id="GO:0003700">
    <property type="term" value="F:DNA-binding transcription factor activity"/>
    <property type="evidence" value="ECO:0007669"/>
    <property type="project" value="TreeGrafter"/>
</dbReference>
<dbReference type="InterPro" id="IPR023772">
    <property type="entry name" value="DNA-bd_HTH_TetR-type_CS"/>
</dbReference>
<evidence type="ECO:0000256" key="1">
    <source>
        <dbReference type="ARBA" id="ARBA00023015"/>
    </source>
</evidence>
<accession>A0A1X1PXT1</accession>
<keyword evidence="2 4" id="KW-0238">DNA-binding</keyword>
<evidence type="ECO:0000256" key="2">
    <source>
        <dbReference type="ARBA" id="ARBA00023125"/>
    </source>
</evidence>
<dbReference type="eggNOG" id="COG1309">
    <property type="taxonomic scope" value="Bacteria"/>
</dbReference>
<name>Q2JAZ5_FRACC</name>
<dbReference type="GO" id="GO:0000976">
    <property type="term" value="F:transcription cis-regulatory region binding"/>
    <property type="evidence" value="ECO:0007669"/>
    <property type="project" value="TreeGrafter"/>
</dbReference>
<dbReference type="InterPro" id="IPR004111">
    <property type="entry name" value="Repressor_TetR_C"/>
</dbReference>
<dbReference type="PANTHER" id="PTHR30055:SF151">
    <property type="entry name" value="TRANSCRIPTIONAL REGULATORY PROTEIN"/>
    <property type="match status" value="1"/>
</dbReference>
<gene>
    <name evidence="5" type="ordered locus">Francci3_2177</name>
</gene>
<keyword evidence="6" id="KW-1185">Reference proteome</keyword>
<protein>
    <submittedName>
        <fullName evidence="5">Transcriptional regulator, TetR family</fullName>
    </submittedName>
</protein>
<keyword evidence="1" id="KW-0805">Transcription regulation</keyword>
<dbReference type="Proteomes" id="UP000001937">
    <property type="component" value="Chromosome"/>
</dbReference>
<dbReference type="STRING" id="106370.Francci3_2177"/>
<dbReference type="OrthoDB" id="3291296at2"/>
<feature type="DNA-binding region" description="H-T-H motif" evidence="4">
    <location>
        <begin position="28"/>
        <end position="47"/>
    </location>
</feature>
<dbReference type="KEGG" id="fra:Francci3_2177"/>
<dbReference type="SUPFAM" id="SSF46689">
    <property type="entry name" value="Homeodomain-like"/>
    <property type="match status" value="1"/>
</dbReference>